<dbReference type="Pfam" id="PF07980">
    <property type="entry name" value="SusD_RagB"/>
    <property type="match status" value="1"/>
</dbReference>
<dbReference type="RefSeq" id="WP_008236170.1">
    <property type="nucleotide sequence ID" value="NZ_AJJU01000002.1"/>
</dbReference>
<dbReference type="EMBL" id="AJJU01000002">
    <property type="protein sequence ID" value="EID76402.1"/>
    <property type="molecule type" value="Genomic_DNA"/>
</dbReference>
<name>I0WJ36_9FLAO</name>
<dbReference type="Gene3D" id="1.25.40.900">
    <property type="match status" value="1"/>
</dbReference>
<dbReference type="AlphaFoldDB" id="I0WJ36"/>
<protein>
    <submittedName>
        <fullName evidence="9">RagB/SusD domain-containing protein</fullName>
    </submittedName>
</protein>
<evidence type="ECO:0000259" key="7">
    <source>
        <dbReference type="Pfam" id="PF07980"/>
    </source>
</evidence>
<keyword evidence="5" id="KW-0998">Cell outer membrane</keyword>
<proteinExistence type="inferred from homology"/>
<comment type="subcellular location">
    <subcellularLocation>
        <location evidence="1">Cell outer membrane</location>
    </subcellularLocation>
</comment>
<evidence type="ECO:0000256" key="5">
    <source>
        <dbReference type="ARBA" id="ARBA00023237"/>
    </source>
</evidence>
<keyword evidence="3 6" id="KW-0732">Signal</keyword>
<dbReference type="PROSITE" id="PS51257">
    <property type="entry name" value="PROKAR_LIPOPROTEIN"/>
    <property type="match status" value="1"/>
</dbReference>
<feature type="chain" id="PRO_5003635315" evidence="6">
    <location>
        <begin position="23"/>
        <end position="469"/>
    </location>
</feature>
<evidence type="ECO:0000256" key="2">
    <source>
        <dbReference type="ARBA" id="ARBA00006275"/>
    </source>
</evidence>
<evidence type="ECO:0000256" key="1">
    <source>
        <dbReference type="ARBA" id="ARBA00004442"/>
    </source>
</evidence>
<feature type="signal peptide" evidence="6">
    <location>
        <begin position="1"/>
        <end position="22"/>
    </location>
</feature>
<feature type="domain" description="RagB/SusD" evidence="7">
    <location>
        <begin position="345"/>
        <end position="469"/>
    </location>
</feature>
<evidence type="ECO:0000313" key="9">
    <source>
        <dbReference type="EMBL" id="EID76402.1"/>
    </source>
</evidence>
<dbReference type="Gene3D" id="1.25.40.390">
    <property type="match status" value="1"/>
</dbReference>
<dbReference type="InterPro" id="IPR033985">
    <property type="entry name" value="SusD-like_N"/>
</dbReference>
<comment type="similarity">
    <text evidence="2">Belongs to the SusD family.</text>
</comment>
<dbReference type="Proteomes" id="UP000005938">
    <property type="component" value="Unassembled WGS sequence"/>
</dbReference>
<evidence type="ECO:0000313" key="10">
    <source>
        <dbReference type="Proteomes" id="UP000005938"/>
    </source>
</evidence>
<keyword evidence="10" id="KW-1185">Reference proteome</keyword>
<dbReference type="Gene3D" id="2.20.20.130">
    <property type="match status" value="1"/>
</dbReference>
<dbReference type="OrthoDB" id="630434at2"/>
<reference evidence="9 10" key="1">
    <citation type="journal article" date="2012" name="J. Bacteriol.">
        <title>Genome Sequence of the Halotolerant Bacterium Imtechella halotolerans K1T.</title>
        <authorList>
            <person name="Kumar S."/>
            <person name="Vikram S."/>
            <person name="Subramanian S."/>
            <person name="Raghava G.P."/>
            <person name="Pinnaka A.K."/>
        </authorList>
    </citation>
    <scope>NUCLEOTIDE SEQUENCE [LARGE SCALE GENOMIC DNA]</scope>
    <source>
        <strain evidence="9 10">K1</strain>
    </source>
</reference>
<dbReference type="GO" id="GO:0009279">
    <property type="term" value="C:cell outer membrane"/>
    <property type="evidence" value="ECO:0007669"/>
    <property type="project" value="UniProtKB-SubCell"/>
</dbReference>
<dbReference type="InterPro" id="IPR012944">
    <property type="entry name" value="SusD_RagB_dom"/>
</dbReference>
<dbReference type="Pfam" id="PF14322">
    <property type="entry name" value="SusD-like_3"/>
    <property type="match status" value="1"/>
</dbReference>
<evidence type="ECO:0000256" key="3">
    <source>
        <dbReference type="ARBA" id="ARBA00022729"/>
    </source>
</evidence>
<feature type="domain" description="SusD-like N-terminal" evidence="8">
    <location>
        <begin position="24"/>
        <end position="234"/>
    </location>
</feature>
<sequence>MKKQIISIYTAIILMAGFTACSNDFLDIKPEQNVADEDAITDVNTLKTAINGVYSRLQSSDYYGRSMYVIPELMADNLFLSSRNTGRYLDYDNFVVADEDTFAEGAWDVMYEVVVNATKAIVRGQEIESTSQAHQNQLNALIGEAYALRALAHFDLVRMFAQPYNYSENAAHLGIAVIKTVSADEIKPARSSVKEVYDHINDDLNQAIAFLPNSNNNGHFNATAAKALAARVALYQEDYDRAIALSTEVINNGNQLISNSNYFDIWDQEFNSESLFEIVNTIADNPGTNSLGHYFDVNGYADALVAEDLINAFDANDIRLEAILEGSKPGAEELAFFVGKFPKGTSHDDNIRILRLSEQYLIRAEAYVNVNEEELAQEDILTIAQRANPSVTEITETGAALIDRILLERRKELAFEGHRLFDLNRNKRSVTIIQGDQSIQAEYPNDKFILPIPLSELNANTNMVPNPGY</sequence>
<dbReference type="eggNOG" id="COG2913">
    <property type="taxonomic scope" value="Bacteria"/>
</dbReference>
<dbReference type="CDD" id="cd08977">
    <property type="entry name" value="SusD"/>
    <property type="match status" value="1"/>
</dbReference>
<dbReference type="SUPFAM" id="SSF48452">
    <property type="entry name" value="TPR-like"/>
    <property type="match status" value="1"/>
</dbReference>
<evidence type="ECO:0000256" key="6">
    <source>
        <dbReference type="SAM" id="SignalP"/>
    </source>
</evidence>
<evidence type="ECO:0000256" key="4">
    <source>
        <dbReference type="ARBA" id="ARBA00023136"/>
    </source>
</evidence>
<evidence type="ECO:0000259" key="8">
    <source>
        <dbReference type="Pfam" id="PF14322"/>
    </source>
</evidence>
<comment type="caution">
    <text evidence="9">The sequence shown here is derived from an EMBL/GenBank/DDBJ whole genome shotgun (WGS) entry which is preliminary data.</text>
</comment>
<dbReference type="STRING" id="946077.W5A_00225"/>
<dbReference type="InterPro" id="IPR011990">
    <property type="entry name" value="TPR-like_helical_dom_sf"/>
</dbReference>
<organism evidence="9 10">
    <name type="scientific">Imtechella halotolerans K1</name>
    <dbReference type="NCBI Taxonomy" id="946077"/>
    <lineage>
        <taxon>Bacteria</taxon>
        <taxon>Pseudomonadati</taxon>
        <taxon>Bacteroidota</taxon>
        <taxon>Flavobacteriia</taxon>
        <taxon>Flavobacteriales</taxon>
        <taxon>Flavobacteriaceae</taxon>
        <taxon>Imtechella</taxon>
    </lineage>
</organism>
<accession>I0WJ36</accession>
<keyword evidence="4" id="KW-0472">Membrane</keyword>
<gene>
    <name evidence="9" type="ORF">W5A_00225</name>
</gene>